<feature type="domain" description="Reovirus core-spike protein lambda-2-like first methyltransferase" evidence="4">
    <location>
        <begin position="387"/>
        <end position="677"/>
    </location>
</feature>
<dbReference type="Pfam" id="PF21063">
    <property type="entry name" value="Reovirus_L2_GTase"/>
    <property type="match status" value="1"/>
</dbReference>
<dbReference type="Gene3D" id="3.90.1810.10">
    <property type="entry name" value="Reovirus components"/>
    <property type="match status" value="1"/>
</dbReference>
<organism evidence="6">
    <name type="scientific">Cataraqui virus</name>
    <dbReference type="NCBI Taxonomy" id="2776967"/>
    <lineage>
        <taxon>Viruses</taxon>
        <taxon>Riboviria</taxon>
        <taxon>Orthornavirae</taxon>
        <taxon>Duplornaviricota</taxon>
        <taxon>Resentoviricetes</taxon>
        <taxon>Reovirales</taxon>
        <taxon>Spinareoviridae</taxon>
        <taxon>Orthoreovirus</taxon>
    </lineage>
</organism>
<accession>A0A8E4VR02</accession>
<proteinExistence type="predicted"/>
<dbReference type="InterPro" id="IPR048601">
    <property type="entry name" value="Reovirus_L2_GTase"/>
</dbReference>
<evidence type="ECO:0000259" key="3">
    <source>
        <dbReference type="Pfam" id="PF21064"/>
    </source>
</evidence>
<evidence type="ECO:0000259" key="1">
    <source>
        <dbReference type="Pfam" id="PF21061"/>
    </source>
</evidence>
<reference evidence="6" key="1">
    <citation type="journal article" date="2021" name="Virology (Lond)">
        <title>RNA virome abundance and diversity is associated with host age in a bird species.</title>
        <authorList>
            <person name="Wille M."/>
            <person name="Shi M."/>
            <person name="Hurt A.C."/>
            <person name="Klaassen M."/>
            <person name="Holmes E.C."/>
        </authorList>
    </citation>
    <scope>NUCLEOTIDE SEQUENCE</scope>
    <source>
        <strain evidence="6">MW02_1o</strain>
        <strain evidence="7">MW07_2o</strain>
    </source>
</reference>
<dbReference type="Pfam" id="PF21064">
    <property type="entry name" value="Reovirus_L2_N"/>
    <property type="match status" value="1"/>
</dbReference>
<evidence type="ECO:0000313" key="7">
    <source>
        <dbReference type="EMBL" id="QPB10694.1"/>
    </source>
</evidence>
<evidence type="ECO:0000259" key="2">
    <source>
        <dbReference type="Pfam" id="PF21063"/>
    </source>
</evidence>
<feature type="domain" description="Reovirus core-spike protein lambda-2-like GTase" evidence="2">
    <location>
        <begin position="134"/>
        <end position="356"/>
    </location>
</feature>
<dbReference type="InterPro" id="IPR048597">
    <property type="entry name" value="Reovirus_L2_MT2"/>
</dbReference>
<dbReference type="InterPro" id="IPR048596">
    <property type="entry name" value="Reovirus_L2_N"/>
</dbReference>
<dbReference type="Pfam" id="PF21065">
    <property type="entry name" value="Reovirus_L2_MT1"/>
    <property type="match status" value="1"/>
</dbReference>
<dbReference type="Pfam" id="PF21061">
    <property type="entry name" value="Reovirus_L2_7th"/>
    <property type="match status" value="1"/>
</dbReference>
<evidence type="ECO:0000313" key="6">
    <source>
        <dbReference type="EMBL" id="QPB10676.1"/>
    </source>
</evidence>
<dbReference type="EMBL" id="MT993585">
    <property type="protein sequence ID" value="QPB10694.1"/>
    <property type="molecule type" value="Genomic_RNA"/>
</dbReference>
<dbReference type="InterPro" id="IPR048602">
    <property type="entry name" value="Reovirus_L2_7th"/>
</dbReference>
<feature type="domain" description="Reovirus core-spike protein lambda-2-like N-terminal" evidence="3">
    <location>
        <begin position="2"/>
        <end position="118"/>
    </location>
</feature>
<evidence type="ECO:0000259" key="4">
    <source>
        <dbReference type="Pfam" id="PF21065"/>
    </source>
</evidence>
<sequence>MRLSHTLSIPVVQSNYEHLTYDELLLKLSGANDPWIPLHNATSKDPVCVQLLFPLQGLLSNEWMDPAPDNYVEWKSWMSSRLRAVYDNLLRELPISANHGRHINPLVANSIVSAHFACTPYSHLIPHLLLRTFPVDDLLDAGVTLRSHFWRHSQHVLCFVAGLKYIKFSNYTYSPHDPCLFAKDATPYAYTYYAKTTAELFELANTFPDDVTVTMHIDNPSYGPHLLVPTRNVLGASGNALYECADWQLCETSLDQAISNHLSSNRRPVPRRIQSLLVLRSPYFSSTDTTGYGLICFSNATVCGHQMAFQLTKRPLCSEVSTLMSQLSDVSKPITTPLPLPRWFVQYVNVKLSYPDDVASVIKFAGPTFSGSSGTLTYTKDVPKSIPWQPQYDVGTLFGLDESVDDLWASVTLPLKPGYSDAWIGDPFHTSAICYNSDLSYPLDVLPTFPVDYFSSRHQNSRSKFSSYRKIMDRSLAKDKANLAYVSGLSRADGSPYVKDGATAAYLGASGTHPDGQPTIITPWLKGELPQVFKPVSVKQFGWEVTRGVIANVELPLATGTFSFVYSDVDQVQEDSDDLSRSDLHFIKQVDSIITLLSVGGTVIVKCNFPTRMIFRHIFSVVSSQFEAIAFSKPLIANNLEIYVCLLNKLFQSGPVFGPSTSVVRFMRQQWSRYQALVDAFELVPYRDSSVTRFDDVSMLSINFVDSASLTNVRDIRALSMFSLLGHLPTMQLATHPYFDSYRTNLSALVTPDSRNLTLRLRHVPRVFPSTINVQTRSIAATPPVLFGYKASHWTLLSMFYDSIVQNCDFNGGLWMDLGTGPECRIMSKLPYNQPLVMVDTRPPVYPMTCWNIHTEFLQVDYVLNDIISMRSPYVISAILTLGAAAADSGLALLSILDTLIDQSHASGATKLILQLNCPLDDHLNVPSDVLVMNKTRKRYHFPELGREEPYLTVDEVLTSIRSKYPDAVIEIRCADYDLSWLVSPFSNGVGTSSKSLALALQLSRCCPLFIVHTDIPAATFSPSPVVGTELSVTVDNFDVTSTYVLSQNDVEVLRYDASGLHSILNGATATTHGSALVFKLITTDAGLLELHKINGSKVPLGSVMVQAPDPSLTVVWPTVVDPSENGTNVELYVNDWYTLRLFAERDEILLPVSDDKYEFRLNSMWFDQRVLNIIVDRSDAFYKFFLMDVQSGAPGVYIKHQIHELSVPVWPAHQPSFLSPPSDDDFVVTTDDGPIPLYRPFDQIPSTWFKSDVSFGVDPSLPTFLVPPGNYGIVKV</sequence>
<protein>
    <submittedName>
        <fullName evidence="6">Lambda C capping enzyme</fullName>
    </submittedName>
</protein>
<dbReference type="Pfam" id="PF21066">
    <property type="entry name" value="Reovirus_L2_MT2"/>
    <property type="match status" value="1"/>
</dbReference>
<evidence type="ECO:0000259" key="5">
    <source>
        <dbReference type="Pfam" id="PF21066"/>
    </source>
</evidence>
<feature type="domain" description="Reovirus core-spike protein lambda-2-like 7th" evidence="1">
    <location>
        <begin position="1113"/>
        <end position="1207"/>
    </location>
</feature>
<dbReference type="Gene3D" id="3.55.60.10">
    <property type="entry name" value="Reovirus components"/>
    <property type="match status" value="1"/>
</dbReference>
<dbReference type="Gene3D" id="3.40.50.10760">
    <property type="entry name" value="Reovirus core"/>
    <property type="match status" value="1"/>
</dbReference>
<feature type="domain" description="Reovirus core-spike protein lambda-2-like second methyltransferase" evidence="5">
    <location>
        <begin position="796"/>
        <end position="1013"/>
    </location>
</feature>
<dbReference type="InterPro" id="IPR048598">
    <property type="entry name" value="Reovirus_L2_MT1"/>
</dbReference>
<dbReference type="Gene3D" id="3.40.50.150">
    <property type="entry name" value="Vaccinia Virus protein VP39"/>
    <property type="match status" value="1"/>
</dbReference>
<dbReference type="InterPro" id="IPR029063">
    <property type="entry name" value="SAM-dependent_MTases_sf"/>
</dbReference>
<name>A0A8E4VR02_9REOV</name>
<dbReference type="EMBL" id="MT993568">
    <property type="protein sequence ID" value="QPB10676.1"/>
    <property type="molecule type" value="Genomic_RNA"/>
</dbReference>